<proteinExistence type="evidence at transcript level"/>
<protein>
    <submittedName>
        <fullName evidence="1">Uncharacterized protein</fullName>
    </submittedName>
</protein>
<sequence>MILKAWALKVKLGGASFSLGPLADPSNSTDASQP</sequence>
<dbReference type="AlphaFoldDB" id="I3T963"/>
<evidence type="ECO:0000313" key="1">
    <source>
        <dbReference type="EMBL" id="AFK49055.1"/>
    </source>
</evidence>
<name>I3T963_LOTJA</name>
<reference evidence="1" key="1">
    <citation type="submission" date="2012-05" db="EMBL/GenBank/DDBJ databases">
        <authorList>
            <person name="Krishnakumar V."/>
            <person name="Cheung F."/>
            <person name="Xiao Y."/>
            <person name="Chan A."/>
            <person name="Moskal W.A."/>
            <person name="Town C.D."/>
        </authorList>
    </citation>
    <scope>NUCLEOTIDE SEQUENCE</scope>
</reference>
<organism evidence="1">
    <name type="scientific">Lotus japonicus</name>
    <name type="common">Lotus corniculatus var. japonicus</name>
    <dbReference type="NCBI Taxonomy" id="34305"/>
    <lineage>
        <taxon>Eukaryota</taxon>
        <taxon>Viridiplantae</taxon>
        <taxon>Streptophyta</taxon>
        <taxon>Embryophyta</taxon>
        <taxon>Tracheophyta</taxon>
        <taxon>Spermatophyta</taxon>
        <taxon>Magnoliopsida</taxon>
        <taxon>eudicotyledons</taxon>
        <taxon>Gunneridae</taxon>
        <taxon>Pentapetalae</taxon>
        <taxon>rosids</taxon>
        <taxon>fabids</taxon>
        <taxon>Fabales</taxon>
        <taxon>Fabaceae</taxon>
        <taxon>Papilionoideae</taxon>
        <taxon>50 kb inversion clade</taxon>
        <taxon>NPAAA clade</taxon>
        <taxon>Hologalegina</taxon>
        <taxon>robinioid clade</taxon>
        <taxon>Loteae</taxon>
        <taxon>Lotus</taxon>
    </lineage>
</organism>
<accession>I3T963</accession>
<dbReference type="EMBL" id="BT149261">
    <property type="protein sequence ID" value="AFK49055.1"/>
    <property type="molecule type" value="mRNA"/>
</dbReference>